<gene>
    <name evidence="1" type="ORF">CNEO_42141</name>
</gene>
<protein>
    <submittedName>
        <fullName evidence="1">Uncharacterized protein</fullName>
    </submittedName>
</protein>
<comment type="caution">
    <text evidence="1">The sequence shown here is derived from an EMBL/GenBank/DDBJ whole genome shotgun (WGS) entry which is preliminary data.</text>
</comment>
<accession>A0AA86JGK9</accession>
<evidence type="ECO:0000313" key="1">
    <source>
        <dbReference type="EMBL" id="CAG9705886.1"/>
    </source>
</evidence>
<dbReference type="Proteomes" id="UP000789738">
    <property type="component" value="Unassembled WGS sequence"/>
</dbReference>
<evidence type="ECO:0000313" key="2">
    <source>
        <dbReference type="Proteomes" id="UP000789738"/>
    </source>
</evidence>
<dbReference type="AlphaFoldDB" id="A0AA86JGK9"/>
<dbReference type="RefSeq" id="WP_210885887.1">
    <property type="nucleotide sequence ID" value="NZ_CAKJVE010000004.1"/>
</dbReference>
<sequence length="327" mass="36536">MSDIQKYELDIDLKENIIVYVECKQLDSLNLIFNVYDDGAVADLTNYKARLKAYKSDTIPLIQNTNVDITNNVTKIIADEQLTTTSGITKIELQFINKVTGEKKTSFDIHLKVIASTLEVNRSISKATCTLLEELEEALDKVEDLNANTIEAIKVNNELKNTTIPTAKSSNTSLSTSITDGRKLKNDLDTSSNNATTIKNDLDSSRERAALVNEKLESNINKADPLNTNLNDNIGKAENIRDEIKTEASKAESLIAEVRPISDMIKTITNHINDTEIHFKKGEKALLNTQIEQIFNLLNILLNENVVYLVDDDGNHFVDDDGNEFVM</sequence>
<dbReference type="EMBL" id="CAKJVE010000004">
    <property type="protein sequence ID" value="CAG9705886.1"/>
    <property type="molecule type" value="Genomic_DNA"/>
</dbReference>
<proteinExistence type="predicted"/>
<reference evidence="1" key="1">
    <citation type="submission" date="2021-10" db="EMBL/GenBank/DDBJ databases">
        <authorList>
            <person name="Mesa V."/>
        </authorList>
    </citation>
    <scope>NUCLEOTIDE SEQUENCE</scope>
    <source>
        <strain evidence="1">CC3_PB</strain>
    </source>
</reference>
<organism evidence="1 2">
    <name type="scientific">Clostridium neonatale</name>
    <dbReference type="NCBI Taxonomy" id="137838"/>
    <lineage>
        <taxon>Bacteria</taxon>
        <taxon>Bacillati</taxon>
        <taxon>Bacillota</taxon>
        <taxon>Clostridia</taxon>
        <taxon>Eubacteriales</taxon>
        <taxon>Clostridiaceae</taxon>
        <taxon>Clostridium</taxon>
    </lineage>
</organism>
<name>A0AA86JGK9_9CLOT</name>